<evidence type="ECO:0000313" key="3">
    <source>
        <dbReference type="Proteomes" id="UP001145742"/>
    </source>
</evidence>
<dbReference type="EMBL" id="WHWB01034337">
    <property type="protein sequence ID" value="KAJ7411309.1"/>
    <property type="molecule type" value="Genomic_DNA"/>
</dbReference>
<dbReference type="Proteomes" id="UP001145742">
    <property type="component" value="Unassembled WGS sequence"/>
</dbReference>
<reference evidence="2" key="1">
    <citation type="submission" date="2019-10" db="EMBL/GenBank/DDBJ databases">
        <authorList>
            <person name="Soares A.E.R."/>
            <person name="Aleixo A."/>
            <person name="Schneider P."/>
            <person name="Miyaki C.Y."/>
            <person name="Schneider M.P."/>
            <person name="Mello C."/>
            <person name="Vasconcelos A.T.R."/>
        </authorList>
    </citation>
    <scope>NUCLEOTIDE SEQUENCE</scope>
    <source>
        <tissue evidence="2">Muscle</tissue>
    </source>
</reference>
<sequence>MSSTQLDKHIMQCLNSWLTGQTQGVIVTGGTSDWPPVPNGLAQGSILGPVLINIFIYDLDAGLEGILSKFAGDTKLRGAVYSLEGRETLQGHLNKSEGWAFTSHRKFNKRKCWILHLGWGNSGCMDRLGNEMLESSAMERDLGIPADRKLNMNQQCPGSQEGQPCPGEQSIGSWLGR</sequence>
<name>A0ABQ9D0Q2_9PASS</name>
<dbReference type="PANTHER" id="PTHR33332">
    <property type="entry name" value="REVERSE TRANSCRIPTASE DOMAIN-CONTAINING PROTEIN"/>
    <property type="match status" value="1"/>
</dbReference>
<evidence type="ECO:0000313" key="2">
    <source>
        <dbReference type="EMBL" id="KAJ7411309.1"/>
    </source>
</evidence>
<gene>
    <name evidence="2" type="ORF">WISP_103200</name>
</gene>
<keyword evidence="3" id="KW-1185">Reference proteome</keyword>
<evidence type="ECO:0008006" key="4">
    <source>
        <dbReference type="Google" id="ProtNLM"/>
    </source>
</evidence>
<evidence type="ECO:0000256" key="1">
    <source>
        <dbReference type="SAM" id="MobiDB-lite"/>
    </source>
</evidence>
<protein>
    <recommendedName>
        <fullName evidence="4">Reverse transcriptase domain-containing protein</fullName>
    </recommendedName>
</protein>
<accession>A0ABQ9D0Q2</accession>
<proteinExistence type="predicted"/>
<comment type="caution">
    <text evidence="2">The sequence shown here is derived from an EMBL/GenBank/DDBJ whole genome shotgun (WGS) entry which is preliminary data.</text>
</comment>
<feature type="region of interest" description="Disordered" evidence="1">
    <location>
        <begin position="150"/>
        <end position="177"/>
    </location>
</feature>
<organism evidence="2 3">
    <name type="scientific">Willisornis vidua</name>
    <name type="common">Xingu scale-backed antbird</name>
    <dbReference type="NCBI Taxonomy" id="1566151"/>
    <lineage>
        <taxon>Eukaryota</taxon>
        <taxon>Metazoa</taxon>
        <taxon>Chordata</taxon>
        <taxon>Craniata</taxon>
        <taxon>Vertebrata</taxon>
        <taxon>Euteleostomi</taxon>
        <taxon>Archelosauria</taxon>
        <taxon>Archosauria</taxon>
        <taxon>Dinosauria</taxon>
        <taxon>Saurischia</taxon>
        <taxon>Theropoda</taxon>
        <taxon>Coelurosauria</taxon>
        <taxon>Aves</taxon>
        <taxon>Neognathae</taxon>
        <taxon>Neoaves</taxon>
        <taxon>Telluraves</taxon>
        <taxon>Australaves</taxon>
        <taxon>Passeriformes</taxon>
        <taxon>Thamnophilidae</taxon>
        <taxon>Willisornis</taxon>
    </lineage>
</organism>
<feature type="compositionally biased region" description="Polar residues" evidence="1">
    <location>
        <begin position="151"/>
        <end position="162"/>
    </location>
</feature>